<name>A0A5J4PLR2_9EUKA</name>
<feature type="non-terminal residue" evidence="1">
    <location>
        <position position="1"/>
    </location>
</feature>
<dbReference type="AlphaFoldDB" id="A0A5J4PLR2"/>
<organism evidence="1 2">
    <name type="scientific">Streblomastix strix</name>
    <dbReference type="NCBI Taxonomy" id="222440"/>
    <lineage>
        <taxon>Eukaryota</taxon>
        <taxon>Metamonada</taxon>
        <taxon>Preaxostyla</taxon>
        <taxon>Oxymonadida</taxon>
        <taxon>Streblomastigidae</taxon>
        <taxon>Streblomastix</taxon>
    </lineage>
</organism>
<accession>A0A5J4PLR2</accession>
<reference evidence="1 2" key="1">
    <citation type="submission" date="2019-03" db="EMBL/GenBank/DDBJ databases">
        <title>Single cell metagenomics reveals metabolic interactions within the superorganism composed of flagellate Streblomastix strix and complex community of Bacteroidetes bacteria on its surface.</title>
        <authorList>
            <person name="Treitli S.C."/>
            <person name="Kolisko M."/>
            <person name="Husnik F."/>
            <person name="Keeling P."/>
            <person name="Hampl V."/>
        </authorList>
    </citation>
    <scope>NUCLEOTIDE SEQUENCE [LARGE SCALE GENOMIC DNA]</scope>
    <source>
        <strain evidence="1">ST1C</strain>
    </source>
</reference>
<comment type="caution">
    <text evidence="1">The sequence shown here is derived from an EMBL/GenBank/DDBJ whole genome shotgun (WGS) entry which is preliminary data.</text>
</comment>
<dbReference type="EMBL" id="SNRW01050316">
    <property type="protein sequence ID" value="KAA6309393.1"/>
    <property type="molecule type" value="Genomic_DNA"/>
</dbReference>
<evidence type="ECO:0000313" key="1">
    <source>
        <dbReference type="EMBL" id="KAA6309393.1"/>
    </source>
</evidence>
<evidence type="ECO:0000313" key="2">
    <source>
        <dbReference type="Proteomes" id="UP000324800"/>
    </source>
</evidence>
<proteinExistence type="predicted"/>
<protein>
    <submittedName>
        <fullName evidence="1">Uncharacterized protein</fullName>
    </submittedName>
</protein>
<dbReference type="Proteomes" id="UP000324800">
    <property type="component" value="Unassembled WGS sequence"/>
</dbReference>
<gene>
    <name evidence="1" type="ORF">EZS28_056520</name>
</gene>
<sequence>YAGSTCTIRSLKKLGAPTSGPVMNERAIQW</sequence>